<evidence type="ECO:0000256" key="1">
    <source>
        <dbReference type="ARBA" id="ARBA00009320"/>
    </source>
</evidence>
<dbReference type="STRING" id="469383.Cwoe_0188"/>
<dbReference type="InterPro" id="IPR036038">
    <property type="entry name" value="Aminotransferase-like"/>
</dbReference>
<dbReference type="InterPro" id="IPR043132">
    <property type="entry name" value="BCAT-like_C"/>
</dbReference>
<dbReference type="PANTHER" id="PTHR42743">
    <property type="entry name" value="AMINO-ACID AMINOTRANSFERASE"/>
    <property type="match status" value="1"/>
</dbReference>
<dbReference type="Gene3D" id="3.20.10.10">
    <property type="entry name" value="D-amino Acid Aminotransferase, subunit A, domain 2"/>
    <property type="match status" value="1"/>
</dbReference>
<keyword evidence="2" id="KW-0032">Aminotransferase</keyword>
<dbReference type="SUPFAM" id="SSF56752">
    <property type="entry name" value="D-aminoacid aminotransferase-like PLP-dependent enzymes"/>
    <property type="match status" value="1"/>
</dbReference>
<dbReference type="Gene3D" id="3.30.470.10">
    <property type="match status" value="1"/>
</dbReference>
<dbReference type="KEGG" id="cwo:Cwoe_0188"/>
<protein>
    <submittedName>
        <fullName evidence="2">Aminotransferase class IV</fullName>
    </submittedName>
</protein>
<dbReference type="Pfam" id="PF01063">
    <property type="entry name" value="Aminotran_4"/>
    <property type="match status" value="1"/>
</dbReference>
<proteinExistence type="inferred from homology"/>
<gene>
    <name evidence="2" type="ordered locus">Cwoe_0188</name>
</gene>
<accession>D3F546</accession>
<evidence type="ECO:0000313" key="3">
    <source>
        <dbReference type="Proteomes" id="UP000008229"/>
    </source>
</evidence>
<dbReference type="GO" id="GO:0008483">
    <property type="term" value="F:transaminase activity"/>
    <property type="evidence" value="ECO:0007669"/>
    <property type="project" value="UniProtKB-KW"/>
</dbReference>
<dbReference type="InterPro" id="IPR001544">
    <property type="entry name" value="Aminotrans_IV"/>
</dbReference>
<dbReference type="eggNOG" id="COG0115">
    <property type="taxonomic scope" value="Bacteria"/>
</dbReference>
<keyword evidence="2" id="KW-0808">Transferase</keyword>
<dbReference type="RefSeq" id="WP_012931677.1">
    <property type="nucleotide sequence ID" value="NC_013739.1"/>
</dbReference>
<dbReference type="GO" id="GO:0005829">
    <property type="term" value="C:cytosol"/>
    <property type="evidence" value="ECO:0007669"/>
    <property type="project" value="TreeGrafter"/>
</dbReference>
<dbReference type="Proteomes" id="UP000008229">
    <property type="component" value="Chromosome"/>
</dbReference>
<dbReference type="HOGENOM" id="CLU_020844_1_0_11"/>
<dbReference type="AlphaFoldDB" id="D3F546"/>
<dbReference type="OrthoDB" id="9805628at2"/>
<dbReference type="CDD" id="cd00449">
    <property type="entry name" value="PLPDE_IV"/>
    <property type="match status" value="1"/>
</dbReference>
<dbReference type="InterPro" id="IPR050571">
    <property type="entry name" value="Class-IV_PLP-Dep_Aminotrnsfr"/>
</dbReference>
<comment type="similarity">
    <text evidence="1">Belongs to the class-IV pyridoxal-phosphate-dependent aminotransferase family.</text>
</comment>
<keyword evidence="3" id="KW-1185">Reference proteome</keyword>
<sequence length="276" mass="29280">MTVLRVRIDGQPRAVEDAVIPVTDEGLLRGDGVFEVLRLYAGRVFALDQHLERMERSADGLRLPFDAAAAREDVEVLEATADGADAIVRLVSTRGGRRIALLETVPPMPATVRLATVTFSPSGPLDGCKTLSYAANALATRLAIEDGADQALFVRPDGDVLEGPNFAVFLGFAADAPLVTPPLSAGILDSITRRRLIGLVPVVERPVHAAELRHVEEAFVASTLREVLPVRAIDGRAIGRVPGPRTSDAERAFSAHVAQQTATFAATTVGEGRAPA</sequence>
<dbReference type="PANTHER" id="PTHR42743:SF11">
    <property type="entry name" value="AMINODEOXYCHORISMATE LYASE"/>
    <property type="match status" value="1"/>
</dbReference>
<dbReference type="InterPro" id="IPR043131">
    <property type="entry name" value="BCAT-like_N"/>
</dbReference>
<name>D3F546_CONWI</name>
<organism evidence="2 3">
    <name type="scientific">Conexibacter woesei (strain DSM 14684 / CCUG 47730 / CIP 108061 / JCM 11494 / NBRC 100937 / ID131577)</name>
    <dbReference type="NCBI Taxonomy" id="469383"/>
    <lineage>
        <taxon>Bacteria</taxon>
        <taxon>Bacillati</taxon>
        <taxon>Actinomycetota</taxon>
        <taxon>Thermoleophilia</taxon>
        <taxon>Solirubrobacterales</taxon>
        <taxon>Conexibacteraceae</taxon>
        <taxon>Conexibacter</taxon>
    </lineage>
</organism>
<dbReference type="EMBL" id="CP001854">
    <property type="protein sequence ID" value="ADB48624.1"/>
    <property type="molecule type" value="Genomic_DNA"/>
</dbReference>
<dbReference type="GO" id="GO:0046394">
    <property type="term" value="P:carboxylic acid biosynthetic process"/>
    <property type="evidence" value="ECO:0007669"/>
    <property type="project" value="UniProtKB-ARBA"/>
</dbReference>
<evidence type="ECO:0000313" key="2">
    <source>
        <dbReference type="EMBL" id="ADB48624.1"/>
    </source>
</evidence>
<reference evidence="3" key="2">
    <citation type="submission" date="2010-01" db="EMBL/GenBank/DDBJ databases">
        <title>The complete genome of Conexibacter woesei DSM 14684.</title>
        <authorList>
            <consortium name="US DOE Joint Genome Institute (JGI-PGF)"/>
            <person name="Lucas S."/>
            <person name="Copeland A."/>
            <person name="Lapidus A."/>
            <person name="Glavina del Rio T."/>
            <person name="Dalin E."/>
            <person name="Tice H."/>
            <person name="Bruce D."/>
            <person name="Goodwin L."/>
            <person name="Pitluck S."/>
            <person name="Kyrpides N."/>
            <person name="Mavromatis K."/>
            <person name="Ivanova N."/>
            <person name="Mikhailova N."/>
            <person name="Chertkov O."/>
            <person name="Brettin T."/>
            <person name="Detter J.C."/>
            <person name="Han C."/>
            <person name="Larimer F."/>
            <person name="Land M."/>
            <person name="Hauser L."/>
            <person name="Markowitz V."/>
            <person name="Cheng J.-F."/>
            <person name="Hugenholtz P."/>
            <person name="Woyke T."/>
            <person name="Wu D."/>
            <person name="Pukall R."/>
            <person name="Steenblock K."/>
            <person name="Schneider S."/>
            <person name="Klenk H.-P."/>
            <person name="Eisen J.A."/>
        </authorList>
    </citation>
    <scope>NUCLEOTIDE SEQUENCE [LARGE SCALE GENOMIC DNA]</scope>
    <source>
        <strain evidence="3">DSM 14684 / CIP 108061 / JCM 11494 / NBRC 100937 / ID131577</strain>
    </source>
</reference>
<reference evidence="2 3" key="1">
    <citation type="journal article" date="2010" name="Stand. Genomic Sci.">
        <title>Complete genome sequence of Conexibacter woesei type strain (ID131577).</title>
        <authorList>
            <person name="Pukall R."/>
            <person name="Lapidus A."/>
            <person name="Glavina Del Rio T."/>
            <person name="Copeland A."/>
            <person name="Tice H."/>
            <person name="Cheng J.-F."/>
            <person name="Lucas S."/>
            <person name="Chen F."/>
            <person name="Nolan M."/>
            <person name="Bruce D."/>
            <person name="Goodwin L."/>
            <person name="Pitluck S."/>
            <person name="Mavromatis K."/>
            <person name="Ivanova N."/>
            <person name="Ovchinnikova G."/>
            <person name="Pati A."/>
            <person name="Chen A."/>
            <person name="Palaniappan K."/>
            <person name="Land M."/>
            <person name="Hauser L."/>
            <person name="Chang Y.-J."/>
            <person name="Jeffries C.D."/>
            <person name="Chain P."/>
            <person name="Meincke L."/>
            <person name="Sims D."/>
            <person name="Brettin T."/>
            <person name="Detter J.C."/>
            <person name="Rohde M."/>
            <person name="Goeker M."/>
            <person name="Bristow J."/>
            <person name="Eisen J.A."/>
            <person name="Markowitz V."/>
            <person name="Kyrpides N.C."/>
            <person name="Klenk H.-P."/>
            <person name="Hugenholtz P."/>
        </authorList>
    </citation>
    <scope>NUCLEOTIDE SEQUENCE [LARGE SCALE GENOMIC DNA]</scope>
    <source>
        <strain evidence="3">DSM 14684 / CIP 108061 / JCM 11494 / NBRC 100937 / ID131577</strain>
    </source>
</reference>